<dbReference type="EMBL" id="JAWXYG010000002">
    <property type="protein sequence ID" value="KAK4279296.1"/>
    <property type="molecule type" value="Genomic_DNA"/>
</dbReference>
<accession>A0AAE1MY65</accession>
<evidence type="ECO:0000256" key="1">
    <source>
        <dbReference type="ARBA" id="ARBA00022741"/>
    </source>
</evidence>
<evidence type="ECO:0000256" key="5">
    <source>
        <dbReference type="PROSITE-ProRule" id="PRU00552"/>
    </source>
</evidence>
<keyword evidence="3" id="KW-0347">Helicase</keyword>
<evidence type="ECO:0000256" key="3">
    <source>
        <dbReference type="ARBA" id="ARBA00022806"/>
    </source>
</evidence>
<gene>
    <name evidence="7" type="ORF">QN277_011095</name>
</gene>
<comment type="caution">
    <text evidence="7">The sequence shown here is derived from an EMBL/GenBank/DDBJ whole genome shotgun (WGS) entry which is preliminary data.</text>
</comment>
<keyword evidence="4" id="KW-0067">ATP-binding</keyword>
<keyword evidence="2" id="KW-0378">Hydrolase</keyword>
<keyword evidence="8" id="KW-1185">Reference proteome</keyword>
<evidence type="ECO:0000313" key="7">
    <source>
        <dbReference type="EMBL" id="KAK4279296.1"/>
    </source>
</evidence>
<dbReference type="PROSITE" id="PS51195">
    <property type="entry name" value="Q_MOTIF"/>
    <property type="match status" value="1"/>
</dbReference>
<feature type="domain" description="DEAD-box RNA helicase Q" evidence="6">
    <location>
        <begin position="144"/>
        <end position="172"/>
    </location>
</feature>
<keyword evidence="1" id="KW-0547">Nucleotide-binding</keyword>
<dbReference type="InterPro" id="IPR014014">
    <property type="entry name" value="RNA_helicase_DEAD_Q_motif"/>
</dbReference>
<dbReference type="GO" id="GO:0003724">
    <property type="term" value="F:RNA helicase activity"/>
    <property type="evidence" value="ECO:0007669"/>
    <property type="project" value="InterPro"/>
</dbReference>
<dbReference type="InterPro" id="IPR027417">
    <property type="entry name" value="P-loop_NTPase"/>
</dbReference>
<name>A0AAE1MY65_9FABA</name>
<dbReference type="AlphaFoldDB" id="A0AAE1MY65"/>
<dbReference type="Proteomes" id="UP001293593">
    <property type="component" value="Unassembled WGS sequence"/>
</dbReference>
<evidence type="ECO:0000313" key="8">
    <source>
        <dbReference type="Proteomes" id="UP001293593"/>
    </source>
</evidence>
<dbReference type="GO" id="GO:0016787">
    <property type="term" value="F:hydrolase activity"/>
    <property type="evidence" value="ECO:0007669"/>
    <property type="project" value="UniProtKB-KW"/>
</dbReference>
<evidence type="ECO:0000256" key="4">
    <source>
        <dbReference type="ARBA" id="ARBA00022840"/>
    </source>
</evidence>
<protein>
    <recommendedName>
        <fullName evidence="6">DEAD-box RNA helicase Q domain-containing protein</fullName>
    </recommendedName>
</protein>
<feature type="short sequence motif" description="Q motif" evidence="5">
    <location>
        <begin position="144"/>
        <end position="172"/>
    </location>
</feature>
<dbReference type="SUPFAM" id="SSF52540">
    <property type="entry name" value="P-loop containing nucleoside triphosphate hydrolases"/>
    <property type="match status" value="1"/>
</dbReference>
<organism evidence="7 8">
    <name type="scientific">Acacia crassicarpa</name>
    <name type="common">northern wattle</name>
    <dbReference type="NCBI Taxonomy" id="499986"/>
    <lineage>
        <taxon>Eukaryota</taxon>
        <taxon>Viridiplantae</taxon>
        <taxon>Streptophyta</taxon>
        <taxon>Embryophyta</taxon>
        <taxon>Tracheophyta</taxon>
        <taxon>Spermatophyta</taxon>
        <taxon>Magnoliopsida</taxon>
        <taxon>eudicotyledons</taxon>
        <taxon>Gunneridae</taxon>
        <taxon>Pentapetalae</taxon>
        <taxon>rosids</taxon>
        <taxon>fabids</taxon>
        <taxon>Fabales</taxon>
        <taxon>Fabaceae</taxon>
        <taxon>Caesalpinioideae</taxon>
        <taxon>mimosoid clade</taxon>
        <taxon>Acacieae</taxon>
        <taxon>Acacia</taxon>
    </lineage>
</organism>
<evidence type="ECO:0000259" key="6">
    <source>
        <dbReference type="PROSITE" id="PS51195"/>
    </source>
</evidence>
<dbReference type="GO" id="GO:0005524">
    <property type="term" value="F:ATP binding"/>
    <property type="evidence" value="ECO:0007669"/>
    <property type="project" value="UniProtKB-KW"/>
</dbReference>
<proteinExistence type="predicted"/>
<sequence>MEEDDDYVEYVLVAKRRAMEAQKALERRGKASSMVNGDSEKSSRVAEVKPSLLVKASQLKRDQLEISPTEQIVRQEKEMIENLSDRKTPMSIRELAKGITYTEPLGTGWKPPLPIRRMSEQQRDLIRKQWHIIVDGEDIPPPVKNFKDMRFLDTILNKLKAKGIVQPTPIQVQGLLVTLSGRPRVY</sequence>
<evidence type="ECO:0000256" key="2">
    <source>
        <dbReference type="ARBA" id="ARBA00022801"/>
    </source>
</evidence>
<dbReference type="Gene3D" id="3.40.50.300">
    <property type="entry name" value="P-loop containing nucleotide triphosphate hydrolases"/>
    <property type="match status" value="1"/>
</dbReference>
<reference evidence="7" key="1">
    <citation type="submission" date="2023-10" db="EMBL/GenBank/DDBJ databases">
        <title>Chromosome-level genome of the transformable northern wattle, Acacia crassicarpa.</title>
        <authorList>
            <person name="Massaro I."/>
            <person name="Sinha N.R."/>
            <person name="Poethig S."/>
            <person name="Leichty A.R."/>
        </authorList>
    </citation>
    <scope>NUCLEOTIDE SEQUENCE</scope>
    <source>
        <strain evidence="7">Acra3RX</strain>
        <tissue evidence="7">Leaf</tissue>
    </source>
</reference>